<dbReference type="EMBL" id="DF237107">
    <property type="protein sequence ID" value="GAQ83705.1"/>
    <property type="molecule type" value="Genomic_DNA"/>
</dbReference>
<dbReference type="Pfam" id="PF00999">
    <property type="entry name" value="Na_H_Exchanger"/>
    <property type="match status" value="1"/>
</dbReference>
<evidence type="ECO:0000256" key="2">
    <source>
        <dbReference type="ARBA" id="ARBA00022692"/>
    </source>
</evidence>
<dbReference type="InterPro" id="IPR004712">
    <property type="entry name" value="Na+/H+_antiporter_fungi"/>
</dbReference>
<dbReference type="STRING" id="105231.A0A1Y1HYK2"/>
<feature type="transmembrane region" description="Helical" evidence="5">
    <location>
        <begin position="70"/>
        <end position="92"/>
    </location>
</feature>
<evidence type="ECO:0000259" key="6">
    <source>
        <dbReference type="Pfam" id="PF00999"/>
    </source>
</evidence>
<dbReference type="PANTHER" id="PTHR31382">
    <property type="entry name" value="NA(+)/H(+) ANTIPORTER"/>
    <property type="match status" value="1"/>
</dbReference>
<protein>
    <submittedName>
        <fullName evidence="7">Sodium hydrogen exchanger</fullName>
    </submittedName>
</protein>
<keyword evidence="8" id="KW-1185">Reference proteome</keyword>
<feature type="transmembrane region" description="Helical" evidence="5">
    <location>
        <begin position="104"/>
        <end position="128"/>
    </location>
</feature>
<feature type="transmembrane region" description="Helical" evidence="5">
    <location>
        <begin position="248"/>
        <end position="267"/>
    </location>
</feature>
<dbReference type="GO" id="GO:0120029">
    <property type="term" value="P:proton export across plasma membrane"/>
    <property type="evidence" value="ECO:0007669"/>
    <property type="project" value="InterPro"/>
</dbReference>
<feature type="transmembrane region" description="Helical" evidence="5">
    <location>
        <begin position="329"/>
        <end position="351"/>
    </location>
</feature>
<sequence>MALIPPHPWVHAVVAIIGTLVCLYSFLGRLWKGTFLTSEVMAATAVGVIIGPAAARIIDPQTQLSRHTLYGIVEAFSASVLAVQSVSIALSLPQCYYERNWRSVLILVGPLMLVTWAISFGLAVALFVGRLGVLNCLLIGATLTPTDPILASTIVEGRSAETYIPEELRNILQAESALNDGAAYPHVALAVLLLDPDFSKGEAIARWFYKGWAYDMFLGIAMGAAYGFCCRLLNILGRRYKLVERQSFLAHVFGMALGVVGTVTLVGSEGVLASTVAGIAFTAREPAEEAEKYEARAGIEAIIVMTYFVFFGAILPYKRWDEIGVWRLSLFSLAVIFLRRMPAVILLSPWIPALDPHEDFRVTLTNVSG</sequence>
<dbReference type="GO" id="GO:0042391">
    <property type="term" value="P:regulation of membrane potential"/>
    <property type="evidence" value="ECO:0007669"/>
    <property type="project" value="InterPro"/>
</dbReference>
<dbReference type="Proteomes" id="UP000054558">
    <property type="component" value="Unassembled WGS sequence"/>
</dbReference>
<name>A0A1Y1HYK2_KLENI</name>
<organism evidence="7 8">
    <name type="scientific">Klebsormidium nitens</name>
    <name type="common">Green alga</name>
    <name type="synonym">Ulothrix nitens</name>
    <dbReference type="NCBI Taxonomy" id="105231"/>
    <lineage>
        <taxon>Eukaryota</taxon>
        <taxon>Viridiplantae</taxon>
        <taxon>Streptophyta</taxon>
        <taxon>Klebsormidiophyceae</taxon>
        <taxon>Klebsormidiales</taxon>
        <taxon>Klebsormidiaceae</taxon>
        <taxon>Klebsormidium</taxon>
    </lineage>
</organism>
<evidence type="ECO:0000256" key="5">
    <source>
        <dbReference type="SAM" id="Phobius"/>
    </source>
</evidence>
<dbReference type="GO" id="GO:0015385">
    <property type="term" value="F:sodium:proton antiporter activity"/>
    <property type="evidence" value="ECO:0007669"/>
    <property type="project" value="InterPro"/>
</dbReference>
<dbReference type="AlphaFoldDB" id="A0A1Y1HYK2"/>
<evidence type="ECO:0000313" key="8">
    <source>
        <dbReference type="Proteomes" id="UP000054558"/>
    </source>
</evidence>
<reference evidence="7 8" key="1">
    <citation type="journal article" date="2014" name="Nat. Commun.">
        <title>Klebsormidium flaccidum genome reveals primary factors for plant terrestrial adaptation.</title>
        <authorList>
            <person name="Hori K."/>
            <person name="Maruyama F."/>
            <person name="Fujisawa T."/>
            <person name="Togashi T."/>
            <person name="Yamamoto N."/>
            <person name="Seo M."/>
            <person name="Sato S."/>
            <person name="Yamada T."/>
            <person name="Mori H."/>
            <person name="Tajima N."/>
            <person name="Moriyama T."/>
            <person name="Ikeuchi M."/>
            <person name="Watanabe M."/>
            <person name="Wada H."/>
            <person name="Kobayashi K."/>
            <person name="Saito M."/>
            <person name="Masuda T."/>
            <person name="Sasaki-Sekimoto Y."/>
            <person name="Mashiguchi K."/>
            <person name="Awai K."/>
            <person name="Shimojima M."/>
            <person name="Masuda S."/>
            <person name="Iwai M."/>
            <person name="Nobusawa T."/>
            <person name="Narise T."/>
            <person name="Kondo S."/>
            <person name="Saito H."/>
            <person name="Sato R."/>
            <person name="Murakawa M."/>
            <person name="Ihara Y."/>
            <person name="Oshima-Yamada Y."/>
            <person name="Ohtaka K."/>
            <person name="Satoh M."/>
            <person name="Sonobe K."/>
            <person name="Ishii M."/>
            <person name="Ohtani R."/>
            <person name="Kanamori-Sato M."/>
            <person name="Honoki R."/>
            <person name="Miyazaki D."/>
            <person name="Mochizuki H."/>
            <person name="Umetsu J."/>
            <person name="Higashi K."/>
            <person name="Shibata D."/>
            <person name="Kamiya Y."/>
            <person name="Sato N."/>
            <person name="Nakamura Y."/>
            <person name="Tabata S."/>
            <person name="Ida S."/>
            <person name="Kurokawa K."/>
            <person name="Ohta H."/>
        </authorList>
    </citation>
    <scope>NUCLEOTIDE SEQUENCE [LARGE SCALE GENOMIC DNA]</scope>
    <source>
        <strain evidence="7 8">NIES-2285</strain>
    </source>
</reference>
<keyword evidence="2 5" id="KW-0812">Transmembrane</keyword>
<dbReference type="GO" id="GO:0036376">
    <property type="term" value="P:sodium ion export across plasma membrane"/>
    <property type="evidence" value="ECO:0007669"/>
    <property type="project" value="InterPro"/>
</dbReference>
<feature type="transmembrane region" description="Helical" evidence="5">
    <location>
        <begin position="216"/>
        <end position="236"/>
    </location>
</feature>
<proteinExistence type="predicted"/>
<dbReference type="GO" id="GO:0005886">
    <property type="term" value="C:plasma membrane"/>
    <property type="evidence" value="ECO:0007669"/>
    <property type="project" value="InterPro"/>
</dbReference>
<comment type="subcellular location">
    <subcellularLocation>
        <location evidence="1">Membrane</location>
        <topology evidence="1">Multi-pass membrane protein</topology>
    </subcellularLocation>
</comment>
<feature type="transmembrane region" description="Helical" evidence="5">
    <location>
        <begin position="39"/>
        <end position="58"/>
    </location>
</feature>
<keyword evidence="4 5" id="KW-0472">Membrane</keyword>
<feature type="transmembrane region" description="Helical" evidence="5">
    <location>
        <begin position="297"/>
        <end position="317"/>
    </location>
</feature>
<evidence type="ECO:0000256" key="1">
    <source>
        <dbReference type="ARBA" id="ARBA00004141"/>
    </source>
</evidence>
<accession>A0A1Y1HYK2</accession>
<dbReference type="OMA" id="WYGAYIP"/>
<dbReference type="Gene3D" id="6.10.140.1330">
    <property type="match status" value="1"/>
</dbReference>
<dbReference type="PANTHER" id="PTHR31382:SF1">
    <property type="entry name" value="SODIUM ION_PROTON EXCHANGER (EUROFUNG)"/>
    <property type="match status" value="1"/>
</dbReference>
<evidence type="ECO:0000256" key="4">
    <source>
        <dbReference type="ARBA" id="ARBA00023136"/>
    </source>
</evidence>
<dbReference type="InterPro" id="IPR006153">
    <property type="entry name" value="Cation/H_exchanger_TM"/>
</dbReference>
<keyword evidence="3 5" id="KW-1133">Transmembrane helix</keyword>
<feature type="domain" description="Cation/H+ exchanger transmembrane" evidence="6">
    <location>
        <begin position="37"/>
        <end position="362"/>
    </location>
</feature>
<gene>
    <name evidence="7" type="ORF">KFL_001580190</name>
</gene>
<feature type="transmembrane region" description="Helical" evidence="5">
    <location>
        <begin position="6"/>
        <end position="27"/>
    </location>
</feature>
<evidence type="ECO:0000313" key="7">
    <source>
        <dbReference type="EMBL" id="GAQ83705.1"/>
    </source>
</evidence>
<evidence type="ECO:0000256" key="3">
    <source>
        <dbReference type="ARBA" id="ARBA00022989"/>
    </source>
</evidence>
<dbReference type="OrthoDB" id="2017126at2759"/>